<evidence type="ECO:0008006" key="2">
    <source>
        <dbReference type="Google" id="ProtNLM"/>
    </source>
</evidence>
<organism evidence="1">
    <name type="scientific">marine sediment metagenome</name>
    <dbReference type="NCBI Taxonomy" id="412755"/>
    <lineage>
        <taxon>unclassified sequences</taxon>
        <taxon>metagenomes</taxon>
        <taxon>ecological metagenomes</taxon>
    </lineage>
</organism>
<evidence type="ECO:0000313" key="1">
    <source>
        <dbReference type="EMBL" id="GAH24985.1"/>
    </source>
</evidence>
<dbReference type="EMBL" id="BARU01000792">
    <property type="protein sequence ID" value="GAH24985.1"/>
    <property type="molecule type" value="Genomic_DNA"/>
</dbReference>
<reference evidence="1" key="1">
    <citation type="journal article" date="2014" name="Front. Microbiol.">
        <title>High frequency of phylogenetically diverse reductive dehalogenase-homologous genes in deep subseafloor sedimentary metagenomes.</title>
        <authorList>
            <person name="Kawai M."/>
            <person name="Futagami T."/>
            <person name="Toyoda A."/>
            <person name="Takaki Y."/>
            <person name="Nishi S."/>
            <person name="Hori S."/>
            <person name="Arai W."/>
            <person name="Tsubouchi T."/>
            <person name="Morono Y."/>
            <person name="Uchiyama I."/>
            <person name="Ito T."/>
            <person name="Fujiyama A."/>
            <person name="Inagaki F."/>
            <person name="Takami H."/>
        </authorList>
    </citation>
    <scope>NUCLEOTIDE SEQUENCE</scope>
    <source>
        <strain evidence="1">Expedition CK06-06</strain>
    </source>
</reference>
<comment type="caution">
    <text evidence="1">The sequence shown here is derived from an EMBL/GenBank/DDBJ whole genome shotgun (WGS) entry which is preliminary data.</text>
</comment>
<proteinExistence type="predicted"/>
<dbReference type="AlphaFoldDB" id="X1EXI4"/>
<dbReference type="InterPro" id="IPR021457">
    <property type="entry name" value="DUF3108"/>
</dbReference>
<gene>
    <name evidence="1" type="ORF">S03H2_02390</name>
</gene>
<sequence length="240" mass="27600">RMKKKLAKRIALILLFFAIACLELGAHPFKIGEKLTYTVKLFLFPVGEQILEVKEITQINGQLTYHLCSRVKTSGWADLLLSYNHRLESFVDVDTLYPCQIRSYAQEEDSPPKDIIVQIDQKKGVASMENRAIEKKWERKLSTTTLDITSLIYWLRNQELKVGQIFSFLLLEDTSLRPIKIEVVKKEKVGNHLAFLCSEVGSDKIKIWFSDDKNRLPLKIETDITIGTLTSKLVKIEDSQ</sequence>
<accession>X1EXI4</accession>
<dbReference type="Pfam" id="PF11306">
    <property type="entry name" value="DUF3108"/>
    <property type="match status" value="1"/>
</dbReference>
<protein>
    <recommendedName>
        <fullName evidence="2">DUF3108 domain-containing protein</fullName>
    </recommendedName>
</protein>
<feature type="non-terminal residue" evidence="1">
    <location>
        <position position="1"/>
    </location>
</feature>
<name>X1EXI4_9ZZZZ</name>